<keyword evidence="2" id="KW-1185">Reference proteome</keyword>
<name>A0A840PRC2_URETH</name>
<comment type="caution">
    <text evidence="1">The sequence shown here is derived from an EMBL/GenBank/DDBJ whole genome shotgun (WGS) entry which is preliminary data.</text>
</comment>
<dbReference type="EC" id="2.5.1.30" evidence="1"/>
<dbReference type="GO" id="GO:0009234">
    <property type="term" value="P:menaquinone biosynthetic process"/>
    <property type="evidence" value="ECO:0007669"/>
    <property type="project" value="InterPro"/>
</dbReference>
<dbReference type="Proteomes" id="UP000557217">
    <property type="component" value="Unassembled WGS sequence"/>
</dbReference>
<dbReference type="Pfam" id="PF07307">
    <property type="entry name" value="HEPPP_synt_1"/>
    <property type="match status" value="1"/>
</dbReference>
<evidence type="ECO:0000313" key="2">
    <source>
        <dbReference type="Proteomes" id="UP000557217"/>
    </source>
</evidence>
<dbReference type="Gene3D" id="1.20.120.1450">
    <property type="match status" value="1"/>
</dbReference>
<dbReference type="InterPro" id="IPR009920">
    <property type="entry name" value="HEPPP_synth_su1"/>
</dbReference>
<proteinExistence type="predicted"/>
<keyword evidence="1" id="KW-0808">Transferase</keyword>
<sequence>MDATYIKNHIEQLKKDIYRYVQHKTLLKYTGNPLVDENQLFYMLLPFFNGDHWDDEKYEGIITVGIVQASLAEHGLINEYDATSKEQQLTVLSGDYYSGRYYEILANSGNISLIRQLSESVVLRSEHEIRVYEPRQYAIDDWLDSITVIETECISRFYQLYNYDQYLNIMQINLLILRLQNELLNYREGNSSLLLQKMIESFVPVDHLNFEQYLLKKLDVLIQQLQELLRISSIKAELKQYIAERLIR</sequence>
<dbReference type="AlphaFoldDB" id="A0A840PRC2"/>
<protein>
    <submittedName>
        <fullName evidence="1">Heptaprenyl diphosphate synthase</fullName>
        <ecNumber evidence="1">2.5.1.30</ecNumber>
    </submittedName>
</protein>
<dbReference type="RefSeq" id="WP_016836955.1">
    <property type="nucleotide sequence ID" value="NZ_AP018335.1"/>
</dbReference>
<gene>
    <name evidence="1" type="ORF">HNR36_000065</name>
</gene>
<evidence type="ECO:0000313" key="1">
    <source>
        <dbReference type="EMBL" id="MBB5147684.1"/>
    </source>
</evidence>
<accession>A0A840PRC2</accession>
<organism evidence="1 2">
    <name type="scientific">Ureibacillus thermosphaericus</name>
    <dbReference type="NCBI Taxonomy" id="51173"/>
    <lineage>
        <taxon>Bacteria</taxon>
        <taxon>Bacillati</taxon>
        <taxon>Bacillota</taxon>
        <taxon>Bacilli</taxon>
        <taxon>Bacillales</taxon>
        <taxon>Caryophanaceae</taxon>
        <taxon>Ureibacillus</taxon>
    </lineage>
</organism>
<reference evidence="1 2" key="1">
    <citation type="submission" date="2020-08" db="EMBL/GenBank/DDBJ databases">
        <title>Genomic Encyclopedia of Type Strains, Phase IV (KMG-IV): sequencing the most valuable type-strain genomes for metagenomic binning, comparative biology and taxonomic classification.</title>
        <authorList>
            <person name="Goeker M."/>
        </authorList>
    </citation>
    <scope>NUCLEOTIDE SEQUENCE [LARGE SCALE GENOMIC DNA]</scope>
    <source>
        <strain evidence="1 2">DSM 10633</strain>
    </source>
</reference>
<dbReference type="EMBL" id="JACHGZ010000001">
    <property type="protein sequence ID" value="MBB5147684.1"/>
    <property type="molecule type" value="Genomic_DNA"/>
</dbReference>
<dbReference type="GO" id="GO:0000010">
    <property type="term" value="F:heptaprenyl diphosphate synthase activity"/>
    <property type="evidence" value="ECO:0007669"/>
    <property type="project" value="UniProtKB-EC"/>
</dbReference>